<keyword evidence="4" id="KW-1185">Reference proteome</keyword>
<reference evidence="4" key="1">
    <citation type="journal article" date="2019" name="Int. J. Syst. Evol. Microbiol.">
        <title>The Global Catalogue of Microorganisms (GCM) 10K type strain sequencing project: providing services to taxonomists for standard genome sequencing and annotation.</title>
        <authorList>
            <consortium name="The Broad Institute Genomics Platform"/>
            <consortium name="The Broad Institute Genome Sequencing Center for Infectious Disease"/>
            <person name="Wu L."/>
            <person name="Ma J."/>
        </authorList>
    </citation>
    <scope>NUCLEOTIDE SEQUENCE [LARGE SCALE GENOMIC DNA]</scope>
    <source>
        <strain evidence="4">CCUG 50349</strain>
    </source>
</reference>
<dbReference type="EMBL" id="JBHSGW010000027">
    <property type="protein sequence ID" value="MFC4740669.1"/>
    <property type="molecule type" value="Genomic_DNA"/>
</dbReference>
<protein>
    <submittedName>
        <fullName evidence="3">Glycosyltransferase family 9 protein</fullName>
    </submittedName>
</protein>
<dbReference type="SUPFAM" id="SSF53756">
    <property type="entry name" value="UDP-Glycosyltransferase/glycogen phosphorylase"/>
    <property type="match status" value="1"/>
</dbReference>
<dbReference type="Proteomes" id="UP001595885">
    <property type="component" value="Unassembled WGS sequence"/>
</dbReference>
<dbReference type="CDD" id="cd03789">
    <property type="entry name" value="GT9_LPS_heptosyltransferase"/>
    <property type="match status" value="1"/>
</dbReference>
<evidence type="ECO:0000313" key="4">
    <source>
        <dbReference type="Proteomes" id="UP001595885"/>
    </source>
</evidence>
<gene>
    <name evidence="3" type="ORF">ACFO3U_11765</name>
</gene>
<proteinExistence type="predicted"/>
<keyword evidence="1" id="KW-0328">Glycosyltransferase</keyword>
<dbReference type="Pfam" id="PF01075">
    <property type="entry name" value="Glyco_transf_9"/>
    <property type="match status" value="1"/>
</dbReference>
<evidence type="ECO:0000256" key="2">
    <source>
        <dbReference type="ARBA" id="ARBA00022679"/>
    </source>
</evidence>
<accession>A0ABV9P9K0</accession>
<dbReference type="Gene3D" id="3.40.50.2000">
    <property type="entry name" value="Glycogen Phosphorylase B"/>
    <property type="match status" value="2"/>
</dbReference>
<keyword evidence="2" id="KW-0808">Transferase</keyword>
<dbReference type="RefSeq" id="WP_379742514.1">
    <property type="nucleotide sequence ID" value="NZ_JBHSGW010000027.1"/>
</dbReference>
<dbReference type="InterPro" id="IPR051199">
    <property type="entry name" value="LPS_LOS_Heptosyltrfase"/>
</dbReference>
<evidence type="ECO:0000313" key="3">
    <source>
        <dbReference type="EMBL" id="MFC4740669.1"/>
    </source>
</evidence>
<dbReference type="PANTHER" id="PTHR30160:SF7">
    <property type="entry name" value="ADP-HEPTOSE--LPS HEPTOSYLTRANSFERASE 2"/>
    <property type="match status" value="1"/>
</dbReference>
<name>A0ABV9P9K0_9FLAO</name>
<organism evidence="3 4">
    <name type="scientific">Flavobacterium ponti</name>
    <dbReference type="NCBI Taxonomy" id="665133"/>
    <lineage>
        <taxon>Bacteria</taxon>
        <taxon>Pseudomonadati</taxon>
        <taxon>Bacteroidota</taxon>
        <taxon>Flavobacteriia</taxon>
        <taxon>Flavobacteriales</taxon>
        <taxon>Flavobacteriaceae</taxon>
        <taxon>Flavobacterium</taxon>
    </lineage>
</organism>
<comment type="caution">
    <text evidence="3">The sequence shown here is derived from an EMBL/GenBank/DDBJ whole genome shotgun (WGS) entry which is preliminary data.</text>
</comment>
<sequence length="352" mass="40456">MNLLSKINIYRRKVTKKLTNSIGNSGGSFSNIEFIDDFSKIKRVLIVRPNHRLGNTLLYTPVVLEVIEAFPQASIDLFVKGKVAKIVFKNYTSVNRFIVLPKKHFKKLHKYLYGWFSLITKRYDLVINVDVKSSSGKIATKISNSKYKFYGSEFEKIIKFNAKQKHFAKLPVYKLRNYLYNSSDKIIENPIKELNLQLSKNEILSSKEKLNSIVSDTKKETIGIFTYATGNKCYSEDWWNEMYSKLLIEFKDYNIVEILPVENISQINFKAPTYYSKDIREIAAFISNTKLFIGADSGMMHLACATKTAVIGLFSKTPKEKYGPYGKNKFGINTNEVSIDSTIEIIKKTLKK</sequence>
<evidence type="ECO:0000256" key="1">
    <source>
        <dbReference type="ARBA" id="ARBA00022676"/>
    </source>
</evidence>
<dbReference type="InterPro" id="IPR002201">
    <property type="entry name" value="Glyco_trans_9"/>
</dbReference>
<dbReference type="PANTHER" id="PTHR30160">
    <property type="entry name" value="TETRAACYLDISACCHARIDE 4'-KINASE-RELATED"/>
    <property type="match status" value="1"/>
</dbReference>